<accession>A0A814MH49</accession>
<protein>
    <submittedName>
        <fullName evidence="1">Uncharacterized protein</fullName>
    </submittedName>
</protein>
<evidence type="ECO:0000313" key="2">
    <source>
        <dbReference type="Proteomes" id="UP000663879"/>
    </source>
</evidence>
<evidence type="ECO:0000313" key="1">
    <source>
        <dbReference type="EMBL" id="CAF1079674.1"/>
    </source>
</evidence>
<dbReference type="Proteomes" id="UP000663879">
    <property type="component" value="Unassembled WGS sequence"/>
</dbReference>
<proteinExistence type="predicted"/>
<keyword evidence="2" id="KW-1185">Reference proteome</keyword>
<organism evidence="1 2">
    <name type="scientific">Brachionus calyciflorus</name>
    <dbReference type="NCBI Taxonomy" id="104777"/>
    <lineage>
        <taxon>Eukaryota</taxon>
        <taxon>Metazoa</taxon>
        <taxon>Spiralia</taxon>
        <taxon>Gnathifera</taxon>
        <taxon>Rotifera</taxon>
        <taxon>Eurotatoria</taxon>
        <taxon>Monogononta</taxon>
        <taxon>Pseudotrocha</taxon>
        <taxon>Ploima</taxon>
        <taxon>Brachionidae</taxon>
        <taxon>Brachionus</taxon>
    </lineage>
</organism>
<name>A0A814MH49_9BILA</name>
<comment type="caution">
    <text evidence="1">The sequence shown here is derived from an EMBL/GenBank/DDBJ whole genome shotgun (WGS) entry which is preliminary data.</text>
</comment>
<dbReference type="EMBL" id="CAJNOC010006512">
    <property type="protein sequence ID" value="CAF1079674.1"/>
    <property type="molecule type" value="Genomic_DNA"/>
</dbReference>
<gene>
    <name evidence="1" type="ORF">OXX778_LOCUS20132</name>
</gene>
<sequence>MINCIKKEDAKTRNSFMATRKTKKQAKKEVEKDFQIQLLQEEFRINVVDFKTYFENLTRQVMNPYEDDKEEDDNIQFYLDEEDFVSDFVVGASSKIKIQKLINPFKNIDYIGDIDSRINTIKNQVQQPTQQSIENIQYIIVKEKIIRQQIQAKKQNWLSI</sequence>
<reference evidence="1" key="1">
    <citation type="submission" date="2021-02" db="EMBL/GenBank/DDBJ databases">
        <authorList>
            <person name="Nowell W R."/>
        </authorList>
    </citation>
    <scope>NUCLEOTIDE SEQUENCE</scope>
    <source>
        <strain evidence="1">Ploen Becks lab</strain>
    </source>
</reference>
<dbReference type="AlphaFoldDB" id="A0A814MH49"/>